<keyword evidence="3 9" id="KW-0698">rRNA processing</keyword>
<evidence type="ECO:0000256" key="6">
    <source>
        <dbReference type="ARBA" id="ARBA00022759"/>
    </source>
</evidence>
<dbReference type="RefSeq" id="WP_177716005.1">
    <property type="nucleotide sequence ID" value="NZ_JACRSQ010000008.1"/>
</dbReference>
<keyword evidence="5 9" id="KW-0479">Metal-binding</keyword>
<keyword evidence="7 9" id="KW-0378">Hydrolase</keyword>
<comment type="subcellular location">
    <subcellularLocation>
        <location evidence="9">Cytoplasm</location>
    </subcellularLocation>
</comment>
<evidence type="ECO:0000256" key="8">
    <source>
        <dbReference type="ARBA" id="ARBA00022833"/>
    </source>
</evidence>
<evidence type="ECO:0000256" key="9">
    <source>
        <dbReference type="HAMAP-Rule" id="MF_00009"/>
    </source>
</evidence>
<protein>
    <recommendedName>
        <fullName evidence="9">Endoribonuclease YbeY</fullName>
        <ecNumber evidence="9">3.1.-.-</ecNumber>
    </recommendedName>
</protein>
<dbReference type="Pfam" id="PF02130">
    <property type="entry name" value="YbeY"/>
    <property type="match status" value="1"/>
</dbReference>
<dbReference type="SUPFAM" id="SSF55486">
    <property type="entry name" value="Metalloproteases ('zincins'), catalytic domain"/>
    <property type="match status" value="1"/>
</dbReference>
<dbReference type="Proteomes" id="UP000657006">
    <property type="component" value="Unassembled WGS sequence"/>
</dbReference>
<evidence type="ECO:0000313" key="10">
    <source>
        <dbReference type="EMBL" id="MBC8543353.1"/>
    </source>
</evidence>
<dbReference type="Gene3D" id="3.40.390.30">
    <property type="entry name" value="Metalloproteases ('zincins'), catalytic domain"/>
    <property type="match status" value="1"/>
</dbReference>
<dbReference type="GO" id="GO:0006364">
    <property type="term" value="P:rRNA processing"/>
    <property type="evidence" value="ECO:0007669"/>
    <property type="project" value="UniProtKB-UniRule"/>
</dbReference>
<evidence type="ECO:0000313" key="11">
    <source>
        <dbReference type="Proteomes" id="UP000657006"/>
    </source>
</evidence>
<evidence type="ECO:0000256" key="1">
    <source>
        <dbReference type="ARBA" id="ARBA00010875"/>
    </source>
</evidence>
<dbReference type="GO" id="GO:0005737">
    <property type="term" value="C:cytoplasm"/>
    <property type="evidence" value="ECO:0007669"/>
    <property type="project" value="UniProtKB-SubCell"/>
</dbReference>
<organism evidence="10 11">
    <name type="scientific">Bianquea renquensis</name>
    <dbReference type="NCBI Taxonomy" id="2763661"/>
    <lineage>
        <taxon>Bacteria</taxon>
        <taxon>Bacillati</taxon>
        <taxon>Bacillota</taxon>
        <taxon>Clostridia</taxon>
        <taxon>Eubacteriales</taxon>
        <taxon>Bianqueaceae</taxon>
        <taxon>Bianquea</taxon>
    </lineage>
</organism>
<dbReference type="PANTHER" id="PTHR46986">
    <property type="entry name" value="ENDORIBONUCLEASE YBEY, CHLOROPLASTIC"/>
    <property type="match status" value="1"/>
</dbReference>
<feature type="binding site" evidence="9">
    <location>
        <position position="135"/>
    </location>
    <ligand>
        <name>Zn(2+)</name>
        <dbReference type="ChEBI" id="CHEBI:29105"/>
        <note>catalytic</note>
    </ligand>
</feature>
<reference evidence="10" key="1">
    <citation type="submission" date="2020-08" db="EMBL/GenBank/DDBJ databases">
        <title>Genome public.</title>
        <authorList>
            <person name="Liu C."/>
            <person name="Sun Q."/>
        </authorList>
    </citation>
    <scope>NUCLEOTIDE SEQUENCE</scope>
    <source>
        <strain evidence="10">NSJ-32</strain>
    </source>
</reference>
<keyword evidence="11" id="KW-1185">Reference proteome</keyword>
<proteinExistence type="inferred from homology"/>
<dbReference type="GO" id="GO:0004521">
    <property type="term" value="F:RNA endonuclease activity"/>
    <property type="evidence" value="ECO:0007669"/>
    <property type="project" value="UniProtKB-UniRule"/>
</dbReference>
<evidence type="ECO:0000256" key="7">
    <source>
        <dbReference type="ARBA" id="ARBA00022801"/>
    </source>
</evidence>
<dbReference type="EC" id="3.1.-.-" evidence="9"/>
<evidence type="ECO:0000256" key="4">
    <source>
        <dbReference type="ARBA" id="ARBA00022722"/>
    </source>
</evidence>
<keyword evidence="4 9" id="KW-0540">Nuclease</keyword>
<dbReference type="GO" id="GO:0008270">
    <property type="term" value="F:zinc ion binding"/>
    <property type="evidence" value="ECO:0007669"/>
    <property type="project" value="UniProtKB-UniRule"/>
</dbReference>
<dbReference type="PROSITE" id="PS01306">
    <property type="entry name" value="UPF0054"/>
    <property type="match status" value="1"/>
</dbReference>
<keyword evidence="9" id="KW-0963">Cytoplasm</keyword>
<evidence type="ECO:0000256" key="2">
    <source>
        <dbReference type="ARBA" id="ARBA00022517"/>
    </source>
</evidence>
<comment type="caution">
    <text evidence="10">The sequence shown here is derived from an EMBL/GenBank/DDBJ whole genome shotgun (WGS) entry which is preliminary data.</text>
</comment>
<comment type="cofactor">
    <cofactor evidence="9">
        <name>Zn(2+)</name>
        <dbReference type="ChEBI" id="CHEBI:29105"/>
    </cofactor>
    <text evidence="9">Binds 1 zinc ion.</text>
</comment>
<gene>
    <name evidence="9 10" type="primary">ybeY</name>
    <name evidence="10" type="ORF">H8730_07330</name>
</gene>
<sequence length="166" mass="19112">MTLSVNWENGEGAEDQPLWESRFREAVQAVLKEEGLLDIPVEVSLSVVGREEIHRLNREFRQVDRPTDVLSFPLLDFQSSTVRDTVENGEVNPESQEVCLGDIVICQEIAEEQAREYGHSLRREMSFLTIHSMLHLLGYDHMEPEEEAEMCRKQEMILQSLGIGRE</sequence>
<evidence type="ECO:0000256" key="5">
    <source>
        <dbReference type="ARBA" id="ARBA00022723"/>
    </source>
</evidence>
<comment type="function">
    <text evidence="9">Single strand-specific metallo-endoribonuclease involved in late-stage 70S ribosome quality control and in maturation of the 3' terminus of the 16S rRNA.</text>
</comment>
<name>A0A926DQI3_9FIRM</name>
<feature type="binding site" evidence="9">
    <location>
        <position position="141"/>
    </location>
    <ligand>
        <name>Zn(2+)</name>
        <dbReference type="ChEBI" id="CHEBI:29105"/>
        <note>catalytic</note>
    </ligand>
</feature>
<dbReference type="GO" id="GO:0004222">
    <property type="term" value="F:metalloendopeptidase activity"/>
    <property type="evidence" value="ECO:0007669"/>
    <property type="project" value="InterPro"/>
</dbReference>
<dbReference type="PANTHER" id="PTHR46986:SF1">
    <property type="entry name" value="ENDORIBONUCLEASE YBEY, CHLOROPLASTIC"/>
    <property type="match status" value="1"/>
</dbReference>
<accession>A0A926DQI3</accession>
<dbReference type="InterPro" id="IPR023091">
    <property type="entry name" value="MetalPrtase_cat_dom_sf_prd"/>
</dbReference>
<dbReference type="InterPro" id="IPR020549">
    <property type="entry name" value="YbeY_CS"/>
</dbReference>
<keyword evidence="2 9" id="KW-0690">Ribosome biogenesis</keyword>
<comment type="similarity">
    <text evidence="1 9">Belongs to the endoribonuclease YbeY family.</text>
</comment>
<keyword evidence="6 9" id="KW-0255">Endonuclease</keyword>
<dbReference type="EMBL" id="JACRSQ010000008">
    <property type="protein sequence ID" value="MBC8543353.1"/>
    <property type="molecule type" value="Genomic_DNA"/>
</dbReference>
<dbReference type="NCBIfam" id="TIGR00043">
    <property type="entry name" value="rRNA maturation RNase YbeY"/>
    <property type="match status" value="1"/>
</dbReference>
<keyword evidence="8 9" id="KW-0862">Zinc</keyword>
<feature type="binding site" evidence="9">
    <location>
        <position position="131"/>
    </location>
    <ligand>
        <name>Zn(2+)</name>
        <dbReference type="ChEBI" id="CHEBI:29105"/>
        <note>catalytic</note>
    </ligand>
</feature>
<dbReference type="HAMAP" id="MF_00009">
    <property type="entry name" value="Endoribonucl_YbeY"/>
    <property type="match status" value="1"/>
</dbReference>
<dbReference type="AlphaFoldDB" id="A0A926DQI3"/>
<dbReference type="InterPro" id="IPR002036">
    <property type="entry name" value="YbeY"/>
</dbReference>
<evidence type="ECO:0000256" key="3">
    <source>
        <dbReference type="ARBA" id="ARBA00022552"/>
    </source>
</evidence>